<keyword evidence="7 12" id="KW-0067">ATP-binding</keyword>
<evidence type="ECO:0000313" key="17">
    <source>
        <dbReference type="Proteomes" id="UP000194127"/>
    </source>
</evidence>
<feature type="domain" description="AAA+ ATPase" evidence="14">
    <location>
        <begin position="234"/>
        <end position="384"/>
    </location>
</feature>
<dbReference type="CDD" id="cd19510">
    <property type="entry name" value="RecA-like_BCS1"/>
    <property type="match status" value="1"/>
</dbReference>
<feature type="region of interest" description="Disordered" evidence="13">
    <location>
        <begin position="399"/>
        <end position="460"/>
    </location>
</feature>
<dbReference type="Pfam" id="PF00004">
    <property type="entry name" value="AAA"/>
    <property type="match status" value="1"/>
</dbReference>
<dbReference type="AlphaFoldDB" id="A0A1X6N6Y8"/>
<dbReference type="EMBL" id="KZ110594">
    <property type="protein sequence ID" value="OSX64381.1"/>
    <property type="molecule type" value="Genomic_DNA"/>
</dbReference>
<evidence type="ECO:0000256" key="6">
    <source>
        <dbReference type="ARBA" id="ARBA00022801"/>
    </source>
</evidence>
<dbReference type="Pfam" id="PF25426">
    <property type="entry name" value="AAA_lid_BCS1"/>
    <property type="match status" value="1"/>
</dbReference>
<sequence length="524" mass="58943">MPADLPSLINMALSFSALREWLKLILFGGVIEYFRRCAFGIWDRIMDSIWITVTFDEDDTSYSWVLFWLSRQPSWGKARRVEVTTRNYGLTSPAVNVLEDSDDRPTDRPMSFLPSISSTYSMWFNRHYMTVSRAQIQNGYNSTKETLHLRILARNTGVLKQFLLECKQLYQKAEENSISIWMSDTYGNWSQMGTRPKRPLQSIILEPGVKELLLDDARDFLDSQDWYTDRGIPFRRGYLLYGAPGSGKTSMIQSIAGELGLDVYIVTLSRSGMDDNALSELISELPARCIALMEDIDAAFSRPMTRDLGKDKKPEDENSEGAPQDRTEDSTSRVTLSGLLNALDGIGAQEGRILFATTNDYAALDPALIRPGRMDLHVEFRLASKYQAQELFRCFYTPSKSRGKRANDDDDEKATDALDSGYGSRASSIDEREDAPLLDTPPSPTESESSTGELAQRVRSASPKGAVLSWREASELAAKFAEAIPERELSMAALQGYLMMYKIRPQEAVSEAQAWVEKENVSSD</sequence>
<keyword evidence="9" id="KW-0496">Mitochondrion</keyword>
<gene>
    <name evidence="16" type="ORF">POSPLADRAFT_1045451</name>
</gene>
<dbReference type="SMART" id="SM01024">
    <property type="entry name" value="BCS1_N"/>
    <property type="match status" value="1"/>
</dbReference>
<dbReference type="RefSeq" id="XP_024341175.1">
    <property type="nucleotide sequence ID" value="XM_024478759.1"/>
</dbReference>
<evidence type="ECO:0000256" key="13">
    <source>
        <dbReference type="SAM" id="MobiDB-lite"/>
    </source>
</evidence>
<evidence type="ECO:0000256" key="11">
    <source>
        <dbReference type="ARBA" id="ARBA00048778"/>
    </source>
</evidence>
<protein>
    <recommendedName>
        <fullName evidence="18">AAA+ ATPase domain-containing protein</fullName>
    </recommendedName>
</protein>
<dbReference type="OrthoDB" id="10251412at2759"/>
<dbReference type="GO" id="GO:0005524">
    <property type="term" value="F:ATP binding"/>
    <property type="evidence" value="ECO:0007669"/>
    <property type="project" value="UniProtKB-KW"/>
</dbReference>
<comment type="similarity">
    <text evidence="2">Belongs to the AAA ATPase family. BCS1 subfamily.</text>
</comment>
<dbReference type="GO" id="GO:0005743">
    <property type="term" value="C:mitochondrial inner membrane"/>
    <property type="evidence" value="ECO:0007669"/>
    <property type="project" value="UniProtKB-SubCell"/>
</dbReference>
<feature type="domain" description="BCS1 N-terminal" evidence="15">
    <location>
        <begin position="25"/>
        <end position="203"/>
    </location>
</feature>
<evidence type="ECO:0000256" key="9">
    <source>
        <dbReference type="ARBA" id="ARBA00023128"/>
    </source>
</evidence>
<keyword evidence="3" id="KW-0812">Transmembrane</keyword>
<dbReference type="SMART" id="SM00382">
    <property type="entry name" value="AAA"/>
    <property type="match status" value="1"/>
</dbReference>
<dbReference type="InterPro" id="IPR003960">
    <property type="entry name" value="ATPase_AAA_CS"/>
</dbReference>
<organism evidence="16 17">
    <name type="scientific">Postia placenta MAD-698-R-SB12</name>
    <dbReference type="NCBI Taxonomy" id="670580"/>
    <lineage>
        <taxon>Eukaryota</taxon>
        <taxon>Fungi</taxon>
        <taxon>Dikarya</taxon>
        <taxon>Basidiomycota</taxon>
        <taxon>Agaricomycotina</taxon>
        <taxon>Agaricomycetes</taxon>
        <taxon>Polyporales</taxon>
        <taxon>Adustoporiaceae</taxon>
        <taxon>Rhodonia</taxon>
    </lineage>
</organism>
<evidence type="ECO:0000256" key="4">
    <source>
        <dbReference type="ARBA" id="ARBA00022741"/>
    </source>
</evidence>
<name>A0A1X6N6Y8_9APHY</name>
<feature type="region of interest" description="Disordered" evidence="13">
    <location>
        <begin position="303"/>
        <end position="332"/>
    </location>
</feature>
<keyword evidence="5" id="KW-0999">Mitochondrion inner membrane</keyword>
<evidence type="ECO:0000313" key="16">
    <source>
        <dbReference type="EMBL" id="OSX64381.1"/>
    </source>
</evidence>
<dbReference type="InterPro" id="IPR003593">
    <property type="entry name" value="AAA+_ATPase"/>
</dbReference>
<dbReference type="InterPro" id="IPR050747">
    <property type="entry name" value="Mitochondrial_chaperone_BCS1"/>
</dbReference>
<keyword evidence="17" id="KW-1185">Reference proteome</keyword>
<dbReference type="GO" id="GO:0016887">
    <property type="term" value="F:ATP hydrolysis activity"/>
    <property type="evidence" value="ECO:0007669"/>
    <property type="project" value="InterPro"/>
</dbReference>
<keyword evidence="10" id="KW-0472">Membrane</keyword>
<dbReference type="STRING" id="670580.A0A1X6N6Y8"/>
<evidence type="ECO:0008006" key="18">
    <source>
        <dbReference type="Google" id="ProtNLM"/>
    </source>
</evidence>
<keyword evidence="6" id="KW-0378">Hydrolase</keyword>
<dbReference type="SUPFAM" id="SSF52540">
    <property type="entry name" value="P-loop containing nucleoside triphosphate hydrolases"/>
    <property type="match status" value="1"/>
</dbReference>
<reference evidence="16 17" key="1">
    <citation type="submission" date="2017-04" db="EMBL/GenBank/DDBJ databases">
        <title>Genome Sequence of the Model Brown-Rot Fungus Postia placenta SB12.</title>
        <authorList>
            <consortium name="DOE Joint Genome Institute"/>
            <person name="Gaskell J."/>
            <person name="Kersten P."/>
            <person name="Larrondo L.F."/>
            <person name="Canessa P."/>
            <person name="Martinez D."/>
            <person name="Hibbett D."/>
            <person name="Schmoll M."/>
            <person name="Kubicek C.P."/>
            <person name="Martinez A.T."/>
            <person name="Yadav J."/>
            <person name="Master E."/>
            <person name="Magnuson J.K."/>
            <person name="James T."/>
            <person name="Yaver D."/>
            <person name="Berka R."/>
            <person name="Labutti K."/>
            <person name="Lipzen A."/>
            <person name="Aerts A."/>
            <person name="Barry K."/>
            <person name="Henrissat B."/>
            <person name="Blanchette R."/>
            <person name="Grigoriev I."/>
            <person name="Cullen D."/>
        </authorList>
    </citation>
    <scope>NUCLEOTIDE SEQUENCE [LARGE SCALE GENOMIC DNA]</scope>
    <source>
        <strain evidence="16 17">MAD-698-R-SB12</strain>
    </source>
</reference>
<dbReference type="PANTHER" id="PTHR23070">
    <property type="entry name" value="BCS1 AAA-TYPE ATPASE"/>
    <property type="match status" value="1"/>
</dbReference>
<evidence type="ECO:0000256" key="3">
    <source>
        <dbReference type="ARBA" id="ARBA00022692"/>
    </source>
</evidence>
<keyword evidence="4 12" id="KW-0547">Nucleotide-binding</keyword>
<dbReference type="PROSITE" id="PS00674">
    <property type="entry name" value="AAA"/>
    <property type="match status" value="1"/>
</dbReference>
<dbReference type="GeneID" id="36323709"/>
<evidence type="ECO:0000259" key="15">
    <source>
        <dbReference type="SMART" id="SM01024"/>
    </source>
</evidence>
<dbReference type="Gene3D" id="3.40.50.300">
    <property type="entry name" value="P-loop containing nucleotide triphosphate hydrolases"/>
    <property type="match status" value="1"/>
</dbReference>
<accession>A0A1X6N6Y8</accession>
<evidence type="ECO:0000259" key="14">
    <source>
        <dbReference type="SMART" id="SM00382"/>
    </source>
</evidence>
<proteinExistence type="inferred from homology"/>
<dbReference type="Pfam" id="PF08740">
    <property type="entry name" value="BCS1_N"/>
    <property type="match status" value="1"/>
</dbReference>
<evidence type="ECO:0000256" key="1">
    <source>
        <dbReference type="ARBA" id="ARBA00004434"/>
    </source>
</evidence>
<dbReference type="InterPro" id="IPR003959">
    <property type="entry name" value="ATPase_AAA_core"/>
</dbReference>
<evidence type="ECO:0000256" key="8">
    <source>
        <dbReference type="ARBA" id="ARBA00022989"/>
    </source>
</evidence>
<dbReference type="InterPro" id="IPR057495">
    <property type="entry name" value="AAA_lid_BCS1"/>
</dbReference>
<evidence type="ECO:0000256" key="10">
    <source>
        <dbReference type="ARBA" id="ARBA00023136"/>
    </source>
</evidence>
<dbReference type="Proteomes" id="UP000194127">
    <property type="component" value="Unassembled WGS sequence"/>
</dbReference>
<evidence type="ECO:0000256" key="7">
    <source>
        <dbReference type="ARBA" id="ARBA00022840"/>
    </source>
</evidence>
<comment type="catalytic activity">
    <reaction evidence="11">
        <text>ATP + H2O = ADP + phosphate + H(+)</text>
        <dbReference type="Rhea" id="RHEA:13065"/>
        <dbReference type="ChEBI" id="CHEBI:15377"/>
        <dbReference type="ChEBI" id="CHEBI:15378"/>
        <dbReference type="ChEBI" id="CHEBI:30616"/>
        <dbReference type="ChEBI" id="CHEBI:43474"/>
        <dbReference type="ChEBI" id="CHEBI:456216"/>
    </reaction>
    <physiologicalReaction direction="left-to-right" evidence="11">
        <dbReference type="Rhea" id="RHEA:13066"/>
    </physiologicalReaction>
</comment>
<comment type="subcellular location">
    <subcellularLocation>
        <location evidence="1">Mitochondrion inner membrane</location>
        <topology evidence="1">Single-pass membrane protein</topology>
    </subcellularLocation>
</comment>
<keyword evidence="8" id="KW-1133">Transmembrane helix</keyword>
<evidence type="ECO:0000256" key="2">
    <source>
        <dbReference type="ARBA" id="ARBA00007448"/>
    </source>
</evidence>
<evidence type="ECO:0000256" key="5">
    <source>
        <dbReference type="ARBA" id="ARBA00022792"/>
    </source>
</evidence>
<feature type="compositionally biased region" description="Basic and acidic residues" evidence="13">
    <location>
        <begin position="304"/>
        <end position="316"/>
    </location>
</feature>
<evidence type="ECO:0000256" key="12">
    <source>
        <dbReference type="RuleBase" id="RU003651"/>
    </source>
</evidence>
<dbReference type="InterPro" id="IPR014851">
    <property type="entry name" value="BCS1_N"/>
</dbReference>
<dbReference type="InterPro" id="IPR027417">
    <property type="entry name" value="P-loop_NTPase"/>
</dbReference>